<evidence type="ECO:0000313" key="2">
    <source>
        <dbReference type="EMBL" id="NKE43326.1"/>
    </source>
</evidence>
<keyword evidence="3" id="KW-1185">Reference proteome</keyword>
<dbReference type="Proteomes" id="UP000765160">
    <property type="component" value="Unassembled WGS sequence"/>
</dbReference>
<dbReference type="SMART" id="SM00530">
    <property type="entry name" value="HTH_XRE"/>
    <property type="match status" value="1"/>
</dbReference>
<protein>
    <submittedName>
        <fullName evidence="2">Helix-turn-helix transcriptional regulator</fullName>
    </submittedName>
</protein>
<feature type="domain" description="HTH cro/C1-type" evidence="1">
    <location>
        <begin position="22"/>
        <end position="76"/>
    </location>
</feature>
<dbReference type="EMBL" id="JAAVTX010000001">
    <property type="protein sequence ID" value="NKE43326.1"/>
    <property type="molecule type" value="Genomic_DNA"/>
</dbReference>
<dbReference type="RefSeq" id="WP_168046250.1">
    <property type="nucleotide sequence ID" value="NZ_JAAVTX010000001.1"/>
</dbReference>
<dbReference type="InterPro" id="IPR010982">
    <property type="entry name" value="Lambda_DNA-bd_dom_sf"/>
</dbReference>
<dbReference type="Gene3D" id="1.10.260.40">
    <property type="entry name" value="lambda repressor-like DNA-binding domains"/>
    <property type="match status" value="1"/>
</dbReference>
<proteinExistence type="predicted"/>
<evidence type="ECO:0000259" key="1">
    <source>
        <dbReference type="PROSITE" id="PS50943"/>
    </source>
</evidence>
<name>A0ABX1ERU0_9PROT</name>
<dbReference type="Pfam" id="PF13560">
    <property type="entry name" value="HTH_31"/>
    <property type="match status" value="1"/>
</dbReference>
<organism evidence="2 3">
    <name type="scientific">Falsiroseomonas frigidaquae</name>
    <dbReference type="NCBI Taxonomy" id="487318"/>
    <lineage>
        <taxon>Bacteria</taxon>
        <taxon>Pseudomonadati</taxon>
        <taxon>Pseudomonadota</taxon>
        <taxon>Alphaproteobacteria</taxon>
        <taxon>Acetobacterales</taxon>
        <taxon>Roseomonadaceae</taxon>
        <taxon>Falsiroseomonas</taxon>
    </lineage>
</organism>
<comment type="caution">
    <text evidence="2">The sequence shown here is derived from an EMBL/GenBank/DDBJ whole genome shotgun (WGS) entry which is preliminary data.</text>
</comment>
<evidence type="ECO:0000313" key="3">
    <source>
        <dbReference type="Proteomes" id="UP000765160"/>
    </source>
</evidence>
<dbReference type="PROSITE" id="PS50943">
    <property type="entry name" value="HTH_CROC1"/>
    <property type="match status" value="1"/>
</dbReference>
<sequence length="130" mass="14314">MPNSEVTMRAADSADARLGARVRQLRRQRRLTQTDVARVLGVTYQQVQKYEAGRTRLPARMLPPLAALLQVDSASLLSGLRPASDAPKPELSEDEARDRAELLSAFAAMPHAPARRQLLAIVRAFAAETR</sequence>
<reference evidence="2 3" key="1">
    <citation type="submission" date="2020-03" db="EMBL/GenBank/DDBJ databases">
        <title>Roseomonas selenitidurans sp. nov. isolated from soil.</title>
        <authorList>
            <person name="Liu H."/>
        </authorList>
    </citation>
    <scope>NUCLEOTIDE SEQUENCE [LARGE SCALE GENOMIC DNA]</scope>
    <source>
        <strain evidence="2 3">JCM 15073</strain>
    </source>
</reference>
<dbReference type="InterPro" id="IPR001387">
    <property type="entry name" value="Cro/C1-type_HTH"/>
</dbReference>
<accession>A0ABX1ERU0</accession>
<gene>
    <name evidence="2" type="ORF">HB662_00950</name>
</gene>
<dbReference type="SUPFAM" id="SSF47413">
    <property type="entry name" value="lambda repressor-like DNA-binding domains"/>
    <property type="match status" value="1"/>
</dbReference>